<dbReference type="Proteomes" id="UP000266861">
    <property type="component" value="Unassembled WGS sequence"/>
</dbReference>
<reference evidence="1 2" key="1">
    <citation type="submission" date="2018-08" db="EMBL/GenBank/DDBJ databases">
        <title>Genome and evolution of the arbuscular mycorrhizal fungus Diversispora epigaea (formerly Glomus versiforme) and its bacterial endosymbionts.</title>
        <authorList>
            <person name="Sun X."/>
            <person name="Fei Z."/>
            <person name="Harrison M."/>
        </authorList>
    </citation>
    <scope>NUCLEOTIDE SEQUENCE [LARGE SCALE GENOMIC DNA]</scope>
    <source>
        <strain evidence="1 2">IT104</strain>
    </source>
</reference>
<keyword evidence="2" id="KW-1185">Reference proteome</keyword>
<accession>A0A397J3K5</accession>
<protein>
    <submittedName>
        <fullName evidence="1">Uncharacterized protein</fullName>
    </submittedName>
</protein>
<comment type="caution">
    <text evidence="1">The sequence shown here is derived from an EMBL/GenBank/DDBJ whole genome shotgun (WGS) entry which is preliminary data.</text>
</comment>
<organism evidence="1 2">
    <name type="scientific">Diversispora epigaea</name>
    <dbReference type="NCBI Taxonomy" id="1348612"/>
    <lineage>
        <taxon>Eukaryota</taxon>
        <taxon>Fungi</taxon>
        <taxon>Fungi incertae sedis</taxon>
        <taxon>Mucoromycota</taxon>
        <taxon>Glomeromycotina</taxon>
        <taxon>Glomeromycetes</taxon>
        <taxon>Diversisporales</taxon>
        <taxon>Diversisporaceae</taxon>
        <taxon>Diversispora</taxon>
    </lineage>
</organism>
<dbReference type="EMBL" id="PQFF01000112">
    <property type="protein sequence ID" value="RHZ81522.1"/>
    <property type="molecule type" value="Genomic_DNA"/>
</dbReference>
<evidence type="ECO:0000313" key="2">
    <source>
        <dbReference type="Proteomes" id="UP000266861"/>
    </source>
</evidence>
<evidence type="ECO:0000313" key="1">
    <source>
        <dbReference type="EMBL" id="RHZ81522.1"/>
    </source>
</evidence>
<gene>
    <name evidence="1" type="ORF">Glove_120g155</name>
</gene>
<name>A0A397J3K5_9GLOM</name>
<sequence>MKLRRLGIAATFHVYDFFISKIVSYLLRCFSFLFGNYPVSFTSKTFSKIHSGTRPFLPCGTPVTDLARLNPPTPRHQVEYLYVLQASSRFQSTEVPRYVFKKTF</sequence>
<dbReference type="AlphaFoldDB" id="A0A397J3K5"/>
<proteinExistence type="predicted"/>